<dbReference type="Proteomes" id="UP000186323">
    <property type="component" value="Chromosome I"/>
</dbReference>
<keyword evidence="2" id="KW-1185">Reference proteome</keyword>
<evidence type="ECO:0000313" key="1">
    <source>
        <dbReference type="EMBL" id="SFV73904.1"/>
    </source>
</evidence>
<gene>
    <name evidence="1" type="ORF">DESPIGER_2080</name>
</gene>
<evidence type="ECO:0000313" key="2">
    <source>
        <dbReference type="Proteomes" id="UP000186323"/>
    </source>
</evidence>
<accession>A0A1K1LGT3</accession>
<dbReference type="AlphaFoldDB" id="A0A1K1LGT3"/>
<name>A0A1K1LGT3_9BACT</name>
<proteinExistence type="predicted"/>
<dbReference type="EMBL" id="LT630450">
    <property type="protein sequence ID" value="SFV73904.1"/>
    <property type="molecule type" value="Genomic_DNA"/>
</dbReference>
<dbReference type="KEGG" id="dpg:DESPIGER_2080"/>
<protein>
    <submittedName>
        <fullName evidence="1">Uncharacterized protein</fullName>
    </submittedName>
</protein>
<sequence length="40" mass="4324">MFLRGAGKLFLAEKSFPAPLNLPPPFQKPRIGSTAGRRGV</sequence>
<organism evidence="1 2">
    <name type="scientific">Desulfovibrio piger</name>
    <dbReference type="NCBI Taxonomy" id="901"/>
    <lineage>
        <taxon>Bacteria</taxon>
        <taxon>Pseudomonadati</taxon>
        <taxon>Thermodesulfobacteriota</taxon>
        <taxon>Desulfovibrionia</taxon>
        <taxon>Desulfovibrionales</taxon>
        <taxon>Desulfovibrionaceae</taxon>
        <taxon>Desulfovibrio</taxon>
    </lineage>
</organism>
<reference evidence="2" key="1">
    <citation type="submission" date="2016-10" db="EMBL/GenBank/DDBJ databases">
        <authorList>
            <person name="Wegmann U."/>
        </authorList>
    </citation>
    <scope>NUCLEOTIDE SEQUENCE [LARGE SCALE GENOMIC DNA]</scope>
</reference>